<dbReference type="RefSeq" id="WP_183312529.1">
    <property type="nucleotide sequence ID" value="NZ_JACIEW010000010.1"/>
</dbReference>
<sequence length="310" mass="32904">MRGALFLVGLILAGLIALGHLDWLDPIILILNNIRVHLSALLGLVALLLIMGRAVRRGTVLLGCAVLALVLDYRDIAPSSRGMATAEPNLKVIAFNMLGSNMENGPAIADYLLQTDADLVLLNESAPVVPLLETLRASYPFLLGCDEQGEGQCGDVLVLSRLELKAPRITRLTGASGHQTIAAQVVMEGKKLNVVSTHLLRPYFGQQQIGEFIALRGLLEGLEGTTLVAGDFNAAAWFGPFTELLDATGLTRAAFEPGTWPVVMGNFGAPIDHVLVSGDAAFTSLSAMPDHFGSNHRGLVAEIALKPEAS</sequence>
<keyword evidence="1" id="KW-0472">Membrane</keyword>
<dbReference type="AlphaFoldDB" id="A0A7W6IRB4"/>
<keyword evidence="4" id="KW-1185">Reference proteome</keyword>
<proteinExistence type="predicted"/>
<evidence type="ECO:0000313" key="3">
    <source>
        <dbReference type="EMBL" id="MBB4053781.1"/>
    </source>
</evidence>
<keyword evidence="3" id="KW-0269">Exonuclease</keyword>
<organism evidence="3 4">
    <name type="scientific">Devosia subaequoris</name>
    <dbReference type="NCBI Taxonomy" id="395930"/>
    <lineage>
        <taxon>Bacteria</taxon>
        <taxon>Pseudomonadati</taxon>
        <taxon>Pseudomonadota</taxon>
        <taxon>Alphaproteobacteria</taxon>
        <taxon>Hyphomicrobiales</taxon>
        <taxon>Devosiaceae</taxon>
        <taxon>Devosia</taxon>
    </lineage>
</organism>
<dbReference type="EMBL" id="JACIEW010000010">
    <property type="protein sequence ID" value="MBB4053781.1"/>
    <property type="molecule type" value="Genomic_DNA"/>
</dbReference>
<accession>A0A7W6IRB4</accession>
<dbReference type="Pfam" id="PF03372">
    <property type="entry name" value="Exo_endo_phos"/>
    <property type="match status" value="1"/>
</dbReference>
<dbReference type="Proteomes" id="UP000547011">
    <property type="component" value="Unassembled WGS sequence"/>
</dbReference>
<evidence type="ECO:0000259" key="2">
    <source>
        <dbReference type="Pfam" id="PF03372"/>
    </source>
</evidence>
<keyword evidence="3" id="KW-0378">Hydrolase</keyword>
<dbReference type="SUPFAM" id="SSF56219">
    <property type="entry name" value="DNase I-like"/>
    <property type="match status" value="1"/>
</dbReference>
<dbReference type="GO" id="GO:0004519">
    <property type="term" value="F:endonuclease activity"/>
    <property type="evidence" value="ECO:0007669"/>
    <property type="project" value="UniProtKB-KW"/>
</dbReference>
<dbReference type="InterPro" id="IPR036691">
    <property type="entry name" value="Endo/exonu/phosph_ase_sf"/>
</dbReference>
<dbReference type="InterPro" id="IPR005135">
    <property type="entry name" value="Endo/exonuclease/phosphatase"/>
</dbReference>
<dbReference type="Gene3D" id="3.60.10.10">
    <property type="entry name" value="Endonuclease/exonuclease/phosphatase"/>
    <property type="match status" value="1"/>
</dbReference>
<keyword evidence="1" id="KW-0812">Transmembrane</keyword>
<feature type="domain" description="Endonuclease/exonuclease/phosphatase" evidence="2">
    <location>
        <begin position="95"/>
        <end position="296"/>
    </location>
</feature>
<name>A0A7W6IRB4_9HYPH</name>
<keyword evidence="1" id="KW-1133">Transmembrane helix</keyword>
<keyword evidence="3" id="KW-0540">Nuclease</keyword>
<comment type="caution">
    <text evidence="3">The sequence shown here is derived from an EMBL/GenBank/DDBJ whole genome shotgun (WGS) entry which is preliminary data.</text>
</comment>
<protein>
    <submittedName>
        <fullName evidence="3">Endonuclease/exonuclease/phosphatase (EEP) superfamily protein YafD</fullName>
    </submittedName>
</protein>
<evidence type="ECO:0000256" key="1">
    <source>
        <dbReference type="SAM" id="Phobius"/>
    </source>
</evidence>
<gene>
    <name evidence="3" type="ORF">GGR20_003443</name>
</gene>
<keyword evidence="3" id="KW-0255">Endonuclease</keyword>
<evidence type="ECO:0000313" key="4">
    <source>
        <dbReference type="Proteomes" id="UP000547011"/>
    </source>
</evidence>
<reference evidence="3 4" key="1">
    <citation type="submission" date="2020-08" db="EMBL/GenBank/DDBJ databases">
        <title>Genomic Encyclopedia of Type Strains, Phase IV (KMG-IV): sequencing the most valuable type-strain genomes for metagenomic binning, comparative biology and taxonomic classification.</title>
        <authorList>
            <person name="Goeker M."/>
        </authorList>
    </citation>
    <scope>NUCLEOTIDE SEQUENCE [LARGE SCALE GENOMIC DNA]</scope>
    <source>
        <strain evidence="3 4">DSM 23447</strain>
    </source>
</reference>
<feature type="transmembrane region" description="Helical" evidence="1">
    <location>
        <begin position="29"/>
        <end position="50"/>
    </location>
</feature>
<dbReference type="GO" id="GO:0004527">
    <property type="term" value="F:exonuclease activity"/>
    <property type="evidence" value="ECO:0007669"/>
    <property type="project" value="UniProtKB-KW"/>
</dbReference>